<gene>
    <name evidence="2" type="ORF">K435DRAFT_866151</name>
</gene>
<dbReference type="EMBL" id="ML179404">
    <property type="protein sequence ID" value="THU88560.1"/>
    <property type="molecule type" value="Genomic_DNA"/>
</dbReference>
<dbReference type="Proteomes" id="UP000297245">
    <property type="component" value="Unassembled WGS sequence"/>
</dbReference>
<keyword evidence="3" id="KW-1185">Reference proteome</keyword>
<accession>A0A4S8LI65</accession>
<proteinExistence type="predicted"/>
<sequence>MSGLRTTLRILRDAPTNTSPSSSILQVASANRLIVGCCTGWFSSLYQVLRRRVMLKSDFLSSLSPGGCHRKYRISFRTSSLLFQLLEPTTTTTRLHTRASLRDCTFFELSSLDPEMQPSATSPYVVVYFGQNPALFATLSQTARSKISLSTPTTTYNFNDYLAVLGKQSVFEMAHYKSTAQNPFGGLQAFLNDHRVLFSPSTLKTYFREDLISLATRVKDIFGLVDAWTVNIDNELPLVIDRARLTVFRNLRDAYDPSIFDEDAELRSWVSEGGRKGFEPATISGLTINIASNSLTLYTMSSTSNTQNTTDWSAANQEPWIEQATVLITVLRMCEKQDSKNRRNQAIALADHLSSNVPFDAFKACPPSVAKYEEGFKALEAAIGRGDIGIINSFNGIDHFYRRLTAPPATVVPKGKGTKSKKVIKSSAIVQDDDEEEVQ</sequence>
<evidence type="ECO:0000313" key="3">
    <source>
        <dbReference type="Proteomes" id="UP000297245"/>
    </source>
</evidence>
<evidence type="ECO:0000313" key="2">
    <source>
        <dbReference type="EMBL" id="THU88560.1"/>
    </source>
</evidence>
<name>A0A4S8LI65_DENBC</name>
<dbReference type="AlphaFoldDB" id="A0A4S8LI65"/>
<evidence type="ECO:0000256" key="1">
    <source>
        <dbReference type="SAM" id="MobiDB-lite"/>
    </source>
</evidence>
<protein>
    <submittedName>
        <fullName evidence="2">Uncharacterized protein</fullName>
    </submittedName>
</protein>
<feature type="region of interest" description="Disordered" evidence="1">
    <location>
        <begin position="412"/>
        <end position="439"/>
    </location>
</feature>
<organism evidence="2 3">
    <name type="scientific">Dendrothele bispora (strain CBS 962.96)</name>
    <dbReference type="NCBI Taxonomy" id="1314807"/>
    <lineage>
        <taxon>Eukaryota</taxon>
        <taxon>Fungi</taxon>
        <taxon>Dikarya</taxon>
        <taxon>Basidiomycota</taxon>
        <taxon>Agaricomycotina</taxon>
        <taxon>Agaricomycetes</taxon>
        <taxon>Agaricomycetidae</taxon>
        <taxon>Agaricales</taxon>
        <taxon>Agaricales incertae sedis</taxon>
        <taxon>Dendrothele</taxon>
    </lineage>
</organism>
<feature type="non-terminal residue" evidence="2">
    <location>
        <position position="439"/>
    </location>
</feature>
<reference evidence="2 3" key="1">
    <citation type="journal article" date="2019" name="Nat. Ecol. Evol.">
        <title>Megaphylogeny resolves global patterns of mushroom evolution.</title>
        <authorList>
            <person name="Varga T."/>
            <person name="Krizsan K."/>
            <person name="Foldi C."/>
            <person name="Dima B."/>
            <person name="Sanchez-Garcia M."/>
            <person name="Sanchez-Ramirez S."/>
            <person name="Szollosi G.J."/>
            <person name="Szarkandi J.G."/>
            <person name="Papp V."/>
            <person name="Albert L."/>
            <person name="Andreopoulos W."/>
            <person name="Angelini C."/>
            <person name="Antonin V."/>
            <person name="Barry K.W."/>
            <person name="Bougher N.L."/>
            <person name="Buchanan P."/>
            <person name="Buyck B."/>
            <person name="Bense V."/>
            <person name="Catcheside P."/>
            <person name="Chovatia M."/>
            <person name="Cooper J."/>
            <person name="Damon W."/>
            <person name="Desjardin D."/>
            <person name="Finy P."/>
            <person name="Geml J."/>
            <person name="Haridas S."/>
            <person name="Hughes K."/>
            <person name="Justo A."/>
            <person name="Karasinski D."/>
            <person name="Kautmanova I."/>
            <person name="Kiss B."/>
            <person name="Kocsube S."/>
            <person name="Kotiranta H."/>
            <person name="LaButti K.M."/>
            <person name="Lechner B.E."/>
            <person name="Liimatainen K."/>
            <person name="Lipzen A."/>
            <person name="Lukacs Z."/>
            <person name="Mihaltcheva S."/>
            <person name="Morgado L.N."/>
            <person name="Niskanen T."/>
            <person name="Noordeloos M.E."/>
            <person name="Ohm R.A."/>
            <person name="Ortiz-Santana B."/>
            <person name="Ovrebo C."/>
            <person name="Racz N."/>
            <person name="Riley R."/>
            <person name="Savchenko A."/>
            <person name="Shiryaev A."/>
            <person name="Soop K."/>
            <person name="Spirin V."/>
            <person name="Szebenyi C."/>
            <person name="Tomsovsky M."/>
            <person name="Tulloss R.E."/>
            <person name="Uehling J."/>
            <person name="Grigoriev I.V."/>
            <person name="Vagvolgyi C."/>
            <person name="Papp T."/>
            <person name="Martin F.M."/>
            <person name="Miettinen O."/>
            <person name="Hibbett D.S."/>
            <person name="Nagy L.G."/>
        </authorList>
    </citation>
    <scope>NUCLEOTIDE SEQUENCE [LARGE SCALE GENOMIC DNA]</scope>
    <source>
        <strain evidence="2 3">CBS 962.96</strain>
    </source>
</reference>